<dbReference type="PANTHER" id="PTHR46825">
    <property type="entry name" value="D-ALANYL-D-ALANINE-CARBOXYPEPTIDASE/ENDOPEPTIDASE AMPH"/>
    <property type="match status" value="1"/>
</dbReference>
<name>A0ABS9KIR6_9BACT</name>
<evidence type="ECO:0000256" key="1">
    <source>
        <dbReference type="SAM" id="Phobius"/>
    </source>
</evidence>
<accession>A0ABS9KIR6</accession>
<reference evidence="3" key="2">
    <citation type="submission" date="2024-05" db="EMBL/GenBank/DDBJ databases">
        <title>Rhodohalobacter halophilus gen. nov., sp. nov., a moderately halophilic member of the family Balneolaceae.</title>
        <authorList>
            <person name="Xia J."/>
        </authorList>
    </citation>
    <scope>NUCLEOTIDE SEQUENCE</scope>
    <source>
        <strain evidence="3">WB101</strain>
    </source>
</reference>
<protein>
    <submittedName>
        <fullName evidence="3">Beta-lactamase family protein</fullName>
    </submittedName>
</protein>
<keyword evidence="1" id="KW-0472">Membrane</keyword>
<feature type="transmembrane region" description="Helical" evidence="1">
    <location>
        <begin position="398"/>
        <end position="418"/>
    </location>
</feature>
<dbReference type="PROSITE" id="PS51257">
    <property type="entry name" value="PROKAR_LIPOPROTEIN"/>
    <property type="match status" value="1"/>
</dbReference>
<dbReference type="Gene3D" id="3.40.710.10">
    <property type="entry name" value="DD-peptidase/beta-lactamase superfamily"/>
    <property type="match status" value="1"/>
</dbReference>
<dbReference type="Pfam" id="PF00144">
    <property type="entry name" value="Beta-lactamase"/>
    <property type="match status" value="1"/>
</dbReference>
<dbReference type="PANTHER" id="PTHR46825:SF12">
    <property type="entry name" value="PENICILLIN-BINDING PROTEIN 4"/>
    <property type="match status" value="1"/>
</dbReference>
<dbReference type="InterPro" id="IPR012338">
    <property type="entry name" value="Beta-lactam/transpept-like"/>
</dbReference>
<keyword evidence="1" id="KW-0812">Transmembrane</keyword>
<comment type="caution">
    <text evidence="3">The sequence shown here is derived from an EMBL/GenBank/DDBJ whole genome shotgun (WGS) entry which is preliminary data.</text>
</comment>
<evidence type="ECO:0000313" key="4">
    <source>
        <dbReference type="Proteomes" id="UP001165366"/>
    </source>
</evidence>
<feature type="transmembrane region" description="Helical" evidence="1">
    <location>
        <begin position="439"/>
        <end position="460"/>
    </location>
</feature>
<dbReference type="InterPro" id="IPR001466">
    <property type="entry name" value="Beta-lactam-related"/>
</dbReference>
<feature type="domain" description="Beta-lactamase-related" evidence="2">
    <location>
        <begin position="50"/>
        <end position="369"/>
    </location>
</feature>
<dbReference type="SUPFAM" id="SSF56601">
    <property type="entry name" value="beta-lactamase/transpeptidase-like"/>
    <property type="match status" value="1"/>
</dbReference>
<sequence length="506" mass="56628">MYRLVFLHFSMSDFKKIQCIGLIWVLFIITACNSEKPVRNSSLDQFSSYLDERIPGLMKRYDIPGVSVVLVQGGERVWGEAYGYADLTTGRRITTDTVCRVESISKSVTAWGAMKLVEEGRIGLDEPVYRYLKSWSFPESPFDESKITLRLLLSHQAGLPLGPIGVEFSPDEEKPTLRESLSSNAILIQEPGSGFFYSNVGYHLVELLIEEITRRDFAEYMKSEILEPIEMNRASYNWSESFDPPVPLGYDLNGDPVPVYLYSEKGSGGLFASSEEIANFMIAGMTANASQAFLPISQNSTRQIYEPSAEIAGIYSFVSEAYGYGHFIDSLSSGEVSVFSGGQGHGWMTHFQSIPDTGDGIVILTNSQRSWPFIGYILKDWGEWRGDSSVGMARITDAVIGIWILIAVLLLGSLFRAGSLGNQIIQKRRQFTPLQRVGLWIRIMQFTVSGILMLSVLWALNQDYFFLFSVFPVASGWLIITILFVATVLQFSALFPKESVDRESKN</sequence>
<keyword evidence="1" id="KW-1133">Transmembrane helix</keyword>
<gene>
    <name evidence="3" type="ORF">L6773_19405</name>
</gene>
<keyword evidence="4" id="KW-1185">Reference proteome</keyword>
<organism evidence="3 4">
    <name type="scientific">Rhodohalobacter sulfatireducens</name>
    <dbReference type="NCBI Taxonomy" id="2911366"/>
    <lineage>
        <taxon>Bacteria</taxon>
        <taxon>Pseudomonadati</taxon>
        <taxon>Balneolota</taxon>
        <taxon>Balneolia</taxon>
        <taxon>Balneolales</taxon>
        <taxon>Balneolaceae</taxon>
        <taxon>Rhodohalobacter</taxon>
    </lineage>
</organism>
<reference evidence="3" key="1">
    <citation type="submission" date="2022-01" db="EMBL/GenBank/DDBJ databases">
        <authorList>
            <person name="Wang Y."/>
        </authorList>
    </citation>
    <scope>NUCLEOTIDE SEQUENCE</scope>
    <source>
        <strain evidence="3">WB101</strain>
    </source>
</reference>
<feature type="transmembrane region" description="Helical" evidence="1">
    <location>
        <begin position="466"/>
        <end position="495"/>
    </location>
</feature>
<dbReference type="EMBL" id="JAKLWS010000042">
    <property type="protein sequence ID" value="MCG2590750.1"/>
    <property type="molecule type" value="Genomic_DNA"/>
</dbReference>
<dbReference type="InterPro" id="IPR050491">
    <property type="entry name" value="AmpC-like"/>
</dbReference>
<proteinExistence type="predicted"/>
<evidence type="ECO:0000313" key="3">
    <source>
        <dbReference type="EMBL" id="MCG2590750.1"/>
    </source>
</evidence>
<evidence type="ECO:0000259" key="2">
    <source>
        <dbReference type="Pfam" id="PF00144"/>
    </source>
</evidence>
<dbReference type="Proteomes" id="UP001165366">
    <property type="component" value="Unassembled WGS sequence"/>
</dbReference>